<reference evidence="9 10" key="1">
    <citation type="journal article" name="Sci. Rep.">
        <title>Telomere-to-telomere assembled and centromere annotated genomes of the two main subspecies of the button mushroom Agaricus bisporus reveal especially polymorphic chromosome ends.</title>
        <authorList>
            <person name="Sonnenberg A.S.M."/>
            <person name="Sedaghat-Telgerd N."/>
            <person name="Lavrijssen B."/>
            <person name="Ohm R.A."/>
            <person name="Hendrickx P.M."/>
            <person name="Scholtmeijer K."/>
            <person name="Baars J.J.P."/>
            <person name="van Peer A."/>
        </authorList>
    </citation>
    <scope>NUCLEOTIDE SEQUENCE [LARGE SCALE GENOMIC DNA]</scope>
    <source>
        <strain evidence="9 10">H119_p4</strain>
    </source>
</reference>
<dbReference type="InterPro" id="IPR035979">
    <property type="entry name" value="RBD_domain_sf"/>
</dbReference>
<evidence type="ECO:0000256" key="3">
    <source>
        <dbReference type="ARBA" id="ARBA00022737"/>
    </source>
</evidence>
<name>A0A8H7KHI6_AGABI</name>
<feature type="region of interest" description="Disordered" evidence="7">
    <location>
        <begin position="195"/>
        <end position="244"/>
    </location>
</feature>
<feature type="domain" description="RRM" evidence="8">
    <location>
        <begin position="95"/>
        <end position="186"/>
    </location>
</feature>
<feature type="compositionally biased region" description="Basic and acidic residues" evidence="7">
    <location>
        <begin position="51"/>
        <end position="84"/>
    </location>
</feature>
<keyword evidence="3" id="KW-0677">Repeat</keyword>
<evidence type="ECO:0000256" key="7">
    <source>
        <dbReference type="SAM" id="MobiDB-lite"/>
    </source>
</evidence>
<accession>A0A8H7KHI6</accession>
<comment type="caution">
    <text evidence="9">The sequence shown here is derived from an EMBL/GenBank/DDBJ whole genome shotgun (WGS) entry which is preliminary data.</text>
</comment>
<evidence type="ECO:0000256" key="6">
    <source>
        <dbReference type="PROSITE-ProRule" id="PRU00176"/>
    </source>
</evidence>
<dbReference type="InterPro" id="IPR012677">
    <property type="entry name" value="Nucleotide-bd_a/b_plait_sf"/>
</dbReference>
<dbReference type="AlphaFoldDB" id="A0A8H7KHI6"/>
<dbReference type="InterPro" id="IPR050374">
    <property type="entry name" value="RRT5_SRSF_SR"/>
</dbReference>
<dbReference type="PANTHER" id="PTHR23003:SF62">
    <property type="entry name" value="SERINE_ARGININE (SR)-TYPE SHUTTLING MRNA BINDING PROTEIN NPL3"/>
    <property type="match status" value="1"/>
</dbReference>
<dbReference type="EMBL" id="JABXXO010000006">
    <property type="protein sequence ID" value="KAF7776208.1"/>
    <property type="molecule type" value="Genomic_DNA"/>
</dbReference>
<dbReference type="PROSITE" id="PS50102">
    <property type="entry name" value="RRM"/>
    <property type="match status" value="1"/>
</dbReference>
<dbReference type="Gene3D" id="3.30.70.330">
    <property type="match status" value="1"/>
</dbReference>
<dbReference type="GO" id="GO:0005737">
    <property type="term" value="C:cytoplasm"/>
    <property type="evidence" value="ECO:0007669"/>
    <property type="project" value="TreeGrafter"/>
</dbReference>
<evidence type="ECO:0000256" key="4">
    <source>
        <dbReference type="ARBA" id="ARBA00022884"/>
    </source>
</evidence>
<dbReference type="GO" id="GO:0006397">
    <property type="term" value="P:mRNA processing"/>
    <property type="evidence" value="ECO:0007669"/>
    <property type="project" value="UniProtKB-KW"/>
</dbReference>
<dbReference type="Pfam" id="PF00076">
    <property type="entry name" value="RRM_1"/>
    <property type="match status" value="1"/>
</dbReference>
<evidence type="ECO:0000259" key="8">
    <source>
        <dbReference type="PROSITE" id="PS50102"/>
    </source>
</evidence>
<evidence type="ECO:0000313" key="9">
    <source>
        <dbReference type="EMBL" id="KAF7776208.1"/>
    </source>
</evidence>
<proteinExistence type="predicted"/>
<feature type="region of interest" description="Disordered" evidence="7">
    <location>
        <begin position="1"/>
        <end position="92"/>
    </location>
</feature>
<evidence type="ECO:0000313" key="10">
    <source>
        <dbReference type="Proteomes" id="UP000629468"/>
    </source>
</evidence>
<keyword evidence="4 6" id="KW-0694">RNA-binding</keyword>
<evidence type="ECO:0000256" key="1">
    <source>
        <dbReference type="ARBA" id="ARBA00004123"/>
    </source>
</evidence>
<dbReference type="PANTHER" id="PTHR23003">
    <property type="entry name" value="RNA RECOGNITION MOTIF RRM DOMAIN CONTAINING PROTEIN"/>
    <property type="match status" value="1"/>
</dbReference>
<dbReference type="InterPro" id="IPR000504">
    <property type="entry name" value="RRM_dom"/>
</dbReference>
<evidence type="ECO:0000256" key="5">
    <source>
        <dbReference type="ARBA" id="ARBA00023242"/>
    </source>
</evidence>
<organism evidence="9 10">
    <name type="scientific">Agaricus bisporus var. burnettii</name>
    <dbReference type="NCBI Taxonomy" id="192524"/>
    <lineage>
        <taxon>Eukaryota</taxon>
        <taxon>Fungi</taxon>
        <taxon>Dikarya</taxon>
        <taxon>Basidiomycota</taxon>
        <taxon>Agaricomycotina</taxon>
        <taxon>Agaricomycetes</taxon>
        <taxon>Agaricomycetidae</taxon>
        <taxon>Agaricales</taxon>
        <taxon>Agaricineae</taxon>
        <taxon>Agaricaceae</taxon>
        <taxon>Agaricus</taxon>
    </lineage>
</organism>
<gene>
    <name evidence="9" type="ORF">Agabi119p4_4601</name>
</gene>
<comment type="subcellular location">
    <subcellularLocation>
        <location evidence="1">Nucleus</location>
    </subcellularLocation>
</comment>
<dbReference type="GO" id="GO:0003729">
    <property type="term" value="F:mRNA binding"/>
    <property type="evidence" value="ECO:0007669"/>
    <property type="project" value="TreeGrafter"/>
</dbReference>
<dbReference type="SUPFAM" id="SSF54928">
    <property type="entry name" value="RNA-binding domain, RBD"/>
    <property type="match status" value="1"/>
</dbReference>
<feature type="compositionally biased region" description="Polar residues" evidence="7">
    <location>
        <begin position="11"/>
        <end position="21"/>
    </location>
</feature>
<keyword evidence="2" id="KW-0507">mRNA processing</keyword>
<evidence type="ECO:0000256" key="2">
    <source>
        <dbReference type="ARBA" id="ARBA00022664"/>
    </source>
</evidence>
<protein>
    <recommendedName>
        <fullName evidence="8">RRM domain-containing protein</fullName>
    </recommendedName>
</protein>
<dbReference type="GO" id="GO:0005634">
    <property type="term" value="C:nucleus"/>
    <property type="evidence" value="ECO:0007669"/>
    <property type="project" value="UniProtKB-SubCell"/>
</dbReference>
<sequence length="263" mass="29616">MMRFRCPDTSPPTSFIIQQKPNLLPRRPRKKVAPVANPAPSPLRRSSSSLRRREQIPGKLKRTDSASLAAKKEQCRAKADKKTESPNPQRKRSYSFVYAGNLRPTITEQQLRDRFSPCGPIIRIIIRCSRGQPVLAQGLYPDTLFGPRDRKYATIEFRDSNAYLKALKLNGHLLDGAQMIVSVSATDLPEAKEQFTMPTVPIQTPRKRQSPVDALSKSNPHRTPVPMSPDPQFSRASRPPDVPVTTESDRFRFLGLSFAKCII</sequence>
<dbReference type="SMART" id="SM00360">
    <property type="entry name" value="RRM"/>
    <property type="match status" value="1"/>
</dbReference>
<dbReference type="CDD" id="cd00590">
    <property type="entry name" value="RRM_SF"/>
    <property type="match status" value="1"/>
</dbReference>
<keyword evidence="5" id="KW-0539">Nucleus</keyword>
<dbReference type="Proteomes" id="UP000629468">
    <property type="component" value="Unassembled WGS sequence"/>
</dbReference>